<evidence type="ECO:0000313" key="1">
    <source>
        <dbReference type="EMBL" id="SHE39547.1"/>
    </source>
</evidence>
<organism evidence="1 2">
    <name type="scientific">Arenibacter palladensis</name>
    <dbReference type="NCBI Taxonomy" id="237373"/>
    <lineage>
        <taxon>Bacteria</taxon>
        <taxon>Pseudomonadati</taxon>
        <taxon>Bacteroidota</taxon>
        <taxon>Flavobacteriia</taxon>
        <taxon>Flavobacteriales</taxon>
        <taxon>Flavobacteriaceae</taxon>
        <taxon>Arenibacter</taxon>
    </lineage>
</organism>
<keyword evidence="2" id="KW-1185">Reference proteome</keyword>
<accession>A0A1M4T5G7</accession>
<sequence length="40" mass="4720">MQIILEIITKSLNNYLLFSGGYKKIVVLTAHDRRKIWNTK</sequence>
<protein>
    <submittedName>
        <fullName evidence="1">Uncharacterized protein</fullName>
    </submittedName>
</protein>
<name>A0A1M4T5G7_9FLAO</name>
<evidence type="ECO:0000313" key="2">
    <source>
        <dbReference type="Proteomes" id="UP000184406"/>
    </source>
</evidence>
<gene>
    <name evidence="1" type="ORF">SAMN03080594_101146</name>
</gene>
<dbReference type="AlphaFoldDB" id="A0A1M4T5G7"/>
<dbReference type="Proteomes" id="UP000184406">
    <property type="component" value="Unassembled WGS sequence"/>
</dbReference>
<reference evidence="2" key="1">
    <citation type="submission" date="2016-11" db="EMBL/GenBank/DDBJ databases">
        <authorList>
            <person name="Varghese N."/>
            <person name="Submissions S."/>
        </authorList>
    </citation>
    <scope>NUCLEOTIDE SEQUENCE [LARGE SCALE GENOMIC DNA]</scope>
    <source>
        <strain evidence="2">DSM 17539</strain>
    </source>
</reference>
<proteinExistence type="predicted"/>
<dbReference type="EMBL" id="FQUX01000001">
    <property type="protein sequence ID" value="SHE39547.1"/>
    <property type="molecule type" value="Genomic_DNA"/>
</dbReference>